<reference evidence="2" key="1">
    <citation type="submission" date="2016-08" db="EMBL/GenBank/DDBJ databases">
        <authorList>
            <person name="Seilhamer J.J."/>
        </authorList>
    </citation>
    <scope>NUCLEOTIDE SEQUENCE</scope>
    <source>
        <strain evidence="2">86-1</strain>
    </source>
</reference>
<gene>
    <name evidence="2" type="ORF">KL86DES1_20487</name>
</gene>
<organism evidence="2">
    <name type="scientific">uncultured Desulfovibrio sp</name>
    <dbReference type="NCBI Taxonomy" id="167968"/>
    <lineage>
        <taxon>Bacteria</taxon>
        <taxon>Pseudomonadati</taxon>
        <taxon>Thermodesulfobacteriota</taxon>
        <taxon>Desulfovibrionia</taxon>
        <taxon>Desulfovibrionales</taxon>
        <taxon>Desulfovibrionaceae</taxon>
        <taxon>Desulfovibrio</taxon>
        <taxon>environmental samples</taxon>
    </lineage>
</organism>
<evidence type="ECO:0000313" key="2">
    <source>
        <dbReference type="EMBL" id="SCM72249.1"/>
    </source>
</evidence>
<feature type="region of interest" description="Disordered" evidence="1">
    <location>
        <begin position="164"/>
        <end position="194"/>
    </location>
</feature>
<dbReference type="EMBL" id="FMJC01000002">
    <property type="protein sequence ID" value="SCM72249.1"/>
    <property type="molecule type" value="Genomic_DNA"/>
</dbReference>
<name>A0A212L4H6_9BACT</name>
<sequence length="194" mass="21258">MGEETLLQKGPSPTKHLKRRGRYRVCLASSLPHKAFQTGVARPTHPLAVQTQDPGQLWPGSWRLLQARLGVGIARILRLRRYVPFEAVNLPDSGEFTFGPPNGFGIWKRRTVITGNVSGGHAVPPFPNPAQETGLPATLGNRVTLARKSLKRCVVPAQTQHFHGRHLARPLPAHPPRGVPVCQREQPGADRPSA</sequence>
<proteinExistence type="predicted"/>
<protein>
    <submittedName>
        <fullName evidence="2">Uncharacterized protein</fullName>
    </submittedName>
</protein>
<dbReference type="AlphaFoldDB" id="A0A212L4H6"/>
<accession>A0A212L4H6</accession>
<evidence type="ECO:0000256" key="1">
    <source>
        <dbReference type="SAM" id="MobiDB-lite"/>
    </source>
</evidence>